<dbReference type="Gene3D" id="3.40.50.360">
    <property type="match status" value="1"/>
</dbReference>
<dbReference type="RefSeq" id="WP_076632437.1">
    <property type="nucleotide sequence ID" value="NZ_CABFKU010000003.1"/>
</dbReference>
<organism evidence="2 3">
    <name type="scientific">Latilactobacillus sakei</name>
    <name type="common">Lactobacillus sakei</name>
    <dbReference type="NCBI Taxonomy" id="1599"/>
    <lineage>
        <taxon>Bacteria</taxon>
        <taxon>Bacillati</taxon>
        <taxon>Bacillota</taxon>
        <taxon>Bacilli</taxon>
        <taxon>Lactobacillales</taxon>
        <taxon>Lactobacillaceae</taxon>
        <taxon>Latilactobacillus</taxon>
    </lineage>
</organism>
<gene>
    <name evidence="2" type="ORF">CUR37_06885</name>
</gene>
<dbReference type="InterPro" id="IPR029039">
    <property type="entry name" value="Flavoprotein-like_sf"/>
</dbReference>
<dbReference type="EMBL" id="MKGH01000033">
    <property type="protein sequence ID" value="PKX77327.1"/>
    <property type="molecule type" value="Genomic_DNA"/>
</dbReference>
<dbReference type="PROSITE" id="PS00201">
    <property type="entry name" value="FLAVODOXIN"/>
    <property type="match status" value="1"/>
</dbReference>
<reference evidence="2 3" key="1">
    <citation type="submission" date="2016-09" db="EMBL/GenBank/DDBJ databases">
        <authorList>
            <person name="Inglin R.C."/>
        </authorList>
    </citation>
    <scope>NUCLEOTIDE SEQUENCE [LARGE SCALE GENOMIC DNA]</scope>
    <source>
        <strain evidence="2 3">RI-517</strain>
    </source>
</reference>
<dbReference type="GO" id="GO:0016651">
    <property type="term" value="F:oxidoreductase activity, acting on NAD(P)H"/>
    <property type="evidence" value="ECO:0007669"/>
    <property type="project" value="UniProtKB-ARBA"/>
</dbReference>
<dbReference type="GO" id="GO:0010181">
    <property type="term" value="F:FMN binding"/>
    <property type="evidence" value="ECO:0007669"/>
    <property type="project" value="InterPro"/>
</dbReference>
<proteinExistence type="predicted"/>
<feature type="domain" description="Flavodoxin-like" evidence="1">
    <location>
        <begin position="3"/>
        <end position="169"/>
    </location>
</feature>
<evidence type="ECO:0000313" key="3">
    <source>
        <dbReference type="Proteomes" id="UP000234349"/>
    </source>
</evidence>
<accession>A0AAX0VAD7</accession>
<dbReference type="InterPro" id="IPR008254">
    <property type="entry name" value="Flavodoxin/NO_synth"/>
</dbReference>
<evidence type="ECO:0000259" key="1">
    <source>
        <dbReference type="PROSITE" id="PS50902"/>
    </source>
</evidence>
<dbReference type="PANTHER" id="PTHR39201">
    <property type="entry name" value="EXPORTED PROTEIN-RELATED"/>
    <property type="match status" value="1"/>
</dbReference>
<comment type="caution">
    <text evidence="2">The sequence shown here is derived from an EMBL/GenBank/DDBJ whole genome shotgun (WGS) entry which is preliminary data.</text>
</comment>
<dbReference type="SUPFAM" id="SSF52218">
    <property type="entry name" value="Flavoproteins"/>
    <property type="match status" value="1"/>
</dbReference>
<dbReference type="Proteomes" id="UP000234349">
    <property type="component" value="Unassembled WGS sequence"/>
</dbReference>
<protein>
    <submittedName>
        <fullName evidence="2">Flavodoxin</fullName>
    </submittedName>
</protein>
<dbReference type="PANTHER" id="PTHR39201:SF1">
    <property type="entry name" value="FLAVODOXIN-LIKE DOMAIN-CONTAINING PROTEIN"/>
    <property type="match status" value="1"/>
</dbReference>
<dbReference type="AlphaFoldDB" id="A0AAX0VAD7"/>
<dbReference type="PROSITE" id="PS50902">
    <property type="entry name" value="FLAVODOXIN_LIKE"/>
    <property type="match status" value="1"/>
</dbReference>
<dbReference type="Pfam" id="PF12682">
    <property type="entry name" value="Flavodoxin_4"/>
    <property type="match status" value="1"/>
</dbReference>
<dbReference type="InterPro" id="IPR001226">
    <property type="entry name" value="Flavodoxin_CS"/>
</dbReference>
<name>A0AAX0VAD7_LATSK</name>
<sequence length="172" mass="18663">MKPLIVYYSRTGNTKAVAKLIHAQVGGDLVALETQEKRPKNYRAEVDLNAREQLQNQLPPLKTNIPDFEQYDRIFIGAPTWNMALPQAVLTFLATYDFTDKTIIPFNTHGGYGAGQMVAQIQAAVGDALVLPILSVAGGQETNGQLLAIEGPTKAAVAKEVTTWLQKSGLLA</sequence>
<evidence type="ECO:0000313" key="2">
    <source>
        <dbReference type="EMBL" id="PKX77327.1"/>
    </source>
</evidence>
<dbReference type="GO" id="GO:0009055">
    <property type="term" value="F:electron transfer activity"/>
    <property type="evidence" value="ECO:0007669"/>
    <property type="project" value="InterPro"/>
</dbReference>